<sequence>MKSGDHNSHVRKLWVKNLLLRGSTRGNLEPLVDIDPLLSLETTGTKLPFNLEETRYSECEAGYLTFCT</sequence>
<reference evidence="1" key="1">
    <citation type="submission" date="2020-03" db="EMBL/GenBank/DDBJ databases">
        <authorList>
            <person name="Weist P."/>
        </authorList>
    </citation>
    <scope>NUCLEOTIDE SEQUENCE</scope>
</reference>
<dbReference type="Proteomes" id="UP001153269">
    <property type="component" value="Unassembled WGS sequence"/>
</dbReference>
<evidence type="ECO:0000313" key="2">
    <source>
        <dbReference type="Proteomes" id="UP001153269"/>
    </source>
</evidence>
<dbReference type="AlphaFoldDB" id="A0A9N7YLP9"/>
<organism evidence="1 2">
    <name type="scientific">Pleuronectes platessa</name>
    <name type="common">European plaice</name>
    <dbReference type="NCBI Taxonomy" id="8262"/>
    <lineage>
        <taxon>Eukaryota</taxon>
        <taxon>Metazoa</taxon>
        <taxon>Chordata</taxon>
        <taxon>Craniata</taxon>
        <taxon>Vertebrata</taxon>
        <taxon>Euteleostomi</taxon>
        <taxon>Actinopterygii</taxon>
        <taxon>Neopterygii</taxon>
        <taxon>Teleostei</taxon>
        <taxon>Neoteleostei</taxon>
        <taxon>Acanthomorphata</taxon>
        <taxon>Carangaria</taxon>
        <taxon>Pleuronectiformes</taxon>
        <taxon>Pleuronectoidei</taxon>
        <taxon>Pleuronectidae</taxon>
        <taxon>Pleuronectes</taxon>
    </lineage>
</organism>
<name>A0A9N7YLP9_PLEPL</name>
<gene>
    <name evidence="1" type="ORF">PLEPLA_LOCUS18200</name>
</gene>
<accession>A0A9N7YLP9</accession>
<dbReference type="EMBL" id="CADEAL010001213">
    <property type="protein sequence ID" value="CAB1430218.1"/>
    <property type="molecule type" value="Genomic_DNA"/>
</dbReference>
<proteinExistence type="predicted"/>
<keyword evidence="2" id="KW-1185">Reference proteome</keyword>
<protein>
    <submittedName>
        <fullName evidence="1">Uncharacterized protein</fullName>
    </submittedName>
</protein>
<evidence type="ECO:0000313" key="1">
    <source>
        <dbReference type="EMBL" id="CAB1430218.1"/>
    </source>
</evidence>
<comment type="caution">
    <text evidence="1">The sequence shown here is derived from an EMBL/GenBank/DDBJ whole genome shotgun (WGS) entry which is preliminary data.</text>
</comment>